<evidence type="ECO:0000313" key="5">
    <source>
        <dbReference type="Proteomes" id="UP001058514"/>
    </source>
</evidence>
<dbReference type="EMBL" id="CYSR01000040">
    <property type="protein sequence ID" value="CUI02125.1"/>
    <property type="molecule type" value="Genomic_DNA"/>
</dbReference>
<dbReference type="PROSITE" id="PS51257">
    <property type="entry name" value="PROKAR_LIPOPROTEIN"/>
    <property type="match status" value="1"/>
</dbReference>
<evidence type="ECO:0000256" key="1">
    <source>
        <dbReference type="SAM" id="SignalP"/>
    </source>
</evidence>
<gene>
    <name evidence="3" type="ORF">K3718_10245</name>
    <name evidence="2" type="ORF">PHA8399_04287</name>
</gene>
<reference evidence="2 4" key="1">
    <citation type="submission" date="2015-09" db="EMBL/GenBank/DDBJ databases">
        <authorList>
            <consortium name="Swine Surveillance"/>
        </authorList>
    </citation>
    <scope>NUCLEOTIDE SEQUENCE [LARGE SCALE GENOMIC DNA]</scope>
    <source>
        <strain evidence="2 4">CECT 8399</strain>
    </source>
</reference>
<feature type="chain" id="PRO_5006064333" evidence="1">
    <location>
        <begin position="20"/>
        <end position="54"/>
    </location>
</feature>
<dbReference type="Proteomes" id="UP001058514">
    <property type="component" value="Chromosome"/>
</dbReference>
<feature type="signal peptide" evidence="1">
    <location>
        <begin position="1"/>
        <end position="19"/>
    </location>
</feature>
<protein>
    <submittedName>
        <fullName evidence="2">Uncharacterized protein</fullName>
    </submittedName>
</protein>
<keyword evidence="1" id="KW-0732">Signal</keyword>
<reference evidence="3" key="2">
    <citation type="submission" date="2021-08" db="EMBL/GenBank/DDBJ databases">
        <authorList>
            <person name="Nwanade C."/>
            <person name="Wang M."/>
            <person name="Masoudi A."/>
            <person name="Yu Z."/>
            <person name="Liu J."/>
        </authorList>
    </citation>
    <scope>NUCLEOTIDE SEQUENCE</scope>
    <source>
        <strain evidence="3">S166</strain>
    </source>
</reference>
<accession>A0A0P1HEF0</accession>
<organism evidence="2 4">
    <name type="scientific">Leisingera aquaemixtae</name>
    <dbReference type="NCBI Taxonomy" id="1396826"/>
    <lineage>
        <taxon>Bacteria</taxon>
        <taxon>Pseudomonadati</taxon>
        <taxon>Pseudomonadota</taxon>
        <taxon>Alphaproteobacteria</taxon>
        <taxon>Rhodobacterales</taxon>
        <taxon>Roseobacteraceae</taxon>
        <taxon>Leisingera</taxon>
    </lineage>
</organism>
<proteinExistence type="predicted"/>
<evidence type="ECO:0000313" key="4">
    <source>
        <dbReference type="Proteomes" id="UP000051326"/>
    </source>
</evidence>
<dbReference type="AlphaFoldDB" id="A0A0P1HEF0"/>
<name>A0A0P1HEF0_9RHOB</name>
<dbReference type="RefSeq" id="WP_167510246.1">
    <property type="nucleotide sequence ID" value="NZ_CP041159.1"/>
</dbReference>
<dbReference type="Proteomes" id="UP000051326">
    <property type="component" value="Unassembled WGS sequence"/>
</dbReference>
<evidence type="ECO:0000313" key="2">
    <source>
        <dbReference type="EMBL" id="CUI02125.1"/>
    </source>
</evidence>
<keyword evidence="5" id="KW-1185">Reference proteome</keyword>
<evidence type="ECO:0000313" key="3">
    <source>
        <dbReference type="EMBL" id="UWQ39967.1"/>
    </source>
</evidence>
<sequence length="54" mass="5490">MTPVRLILLALINLPLLLAACTEPGAYPVSGEECGPDDPVLELDAADCPAGSAI</sequence>
<dbReference type="EMBL" id="CP081051">
    <property type="protein sequence ID" value="UWQ39967.1"/>
    <property type="molecule type" value="Genomic_DNA"/>
</dbReference>